<evidence type="ECO:0000259" key="14">
    <source>
        <dbReference type="SMART" id="SM00663"/>
    </source>
</evidence>
<comment type="similarity">
    <text evidence="2">In the C-terminal section; belongs to the RNA polymerase beta' chain family.</text>
</comment>
<dbReference type="HAMAP" id="MF_01322">
    <property type="entry name" value="RNApol_bact_RpoC"/>
    <property type="match status" value="1"/>
</dbReference>
<evidence type="ECO:0000256" key="12">
    <source>
        <dbReference type="RuleBase" id="RU004279"/>
    </source>
</evidence>
<evidence type="ECO:0000256" key="10">
    <source>
        <dbReference type="ARBA" id="ARBA00048552"/>
    </source>
</evidence>
<dbReference type="PANTHER" id="PTHR19376:SF54">
    <property type="entry name" value="DNA-DIRECTED RNA POLYMERASE SUBUNIT BETA"/>
    <property type="match status" value="1"/>
</dbReference>
<comment type="cofactor">
    <cofactor evidence="11">
        <name>Zn(2+)</name>
        <dbReference type="ChEBI" id="CHEBI:29105"/>
    </cofactor>
    <text evidence="11">Binds 2 Zn(2+) ions per subunit.</text>
</comment>
<dbReference type="FunFam" id="1.10.132.30:FF:000003">
    <property type="entry name" value="DNA-directed RNA polymerase subunit beta"/>
    <property type="match status" value="1"/>
</dbReference>
<feature type="binding site" evidence="11">
    <location>
        <position position="894"/>
    </location>
    <ligand>
        <name>Zn(2+)</name>
        <dbReference type="ChEBI" id="CHEBI:29105"/>
        <label>2</label>
    </ligand>
</feature>
<dbReference type="Gene3D" id="1.10.132.30">
    <property type="match status" value="1"/>
</dbReference>
<dbReference type="InterPro" id="IPR007066">
    <property type="entry name" value="RNA_pol_Rpb1_3"/>
</dbReference>
<evidence type="ECO:0000256" key="11">
    <source>
        <dbReference type="HAMAP-Rule" id="MF_01322"/>
    </source>
</evidence>
<dbReference type="InterPro" id="IPR000722">
    <property type="entry name" value="RNA_pol_asu"/>
</dbReference>
<evidence type="ECO:0000256" key="13">
    <source>
        <dbReference type="SAM" id="Coils"/>
    </source>
</evidence>
<accession>A0A222MY13</accession>
<dbReference type="Gene3D" id="2.40.50.100">
    <property type="match status" value="2"/>
</dbReference>
<keyword evidence="9 11" id="KW-0804">Transcription</keyword>
<feature type="binding site" evidence="11">
    <location>
        <position position="897"/>
    </location>
    <ligand>
        <name>Zn(2+)</name>
        <dbReference type="ChEBI" id="CHEBI:29105"/>
        <label>2</label>
    </ligand>
</feature>
<feature type="binding site" evidence="11">
    <location>
        <position position="71"/>
    </location>
    <ligand>
        <name>Zn(2+)</name>
        <dbReference type="ChEBI" id="CHEBI:29105"/>
        <label>1</label>
    </ligand>
</feature>
<dbReference type="CDD" id="cd02655">
    <property type="entry name" value="RNAP_beta'_C"/>
    <property type="match status" value="1"/>
</dbReference>
<dbReference type="InterPro" id="IPR007081">
    <property type="entry name" value="RNA_pol_Rpb1_5"/>
</dbReference>
<dbReference type="Gene3D" id="1.10.274.100">
    <property type="entry name" value="RNA polymerase Rpb1, domain 3"/>
    <property type="match status" value="2"/>
</dbReference>
<keyword evidence="4 11" id="KW-0808">Transferase</keyword>
<dbReference type="GO" id="GO:0003677">
    <property type="term" value="F:DNA binding"/>
    <property type="evidence" value="ECO:0007669"/>
    <property type="project" value="UniProtKB-UniRule"/>
</dbReference>
<evidence type="ECO:0000256" key="9">
    <source>
        <dbReference type="ARBA" id="ARBA00023163"/>
    </source>
</evidence>
<dbReference type="Pfam" id="PF04997">
    <property type="entry name" value="RNA_pol_Rpb1_1"/>
    <property type="match status" value="1"/>
</dbReference>
<dbReference type="Pfam" id="PF04983">
    <property type="entry name" value="RNA_pol_Rpb1_3"/>
    <property type="match status" value="1"/>
</dbReference>
<dbReference type="Pfam" id="PF05000">
    <property type="entry name" value="RNA_pol_Rpb1_4"/>
    <property type="match status" value="1"/>
</dbReference>
<feature type="binding site" evidence="11">
    <location>
        <position position="73"/>
    </location>
    <ligand>
        <name>Zn(2+)</name>
        <dbReference type="ChEBI" id="CHEBI:29105"/>
        <label>1</label>
    </ligand>
</feature>
<feature type="domain" description="RNA polymerase N-terminal" evidence="14">
    <location>
        <begin position="258"/>
        <end position="537"/>
    </location>
</feature>
<protein>
    <recommendedName>
        <fullName evidence="11">DNA-directed RNA polymerase subunit beta'</fullName>
        <shortName evidence="11">RNAP subunit beta'</shortName>
        <ecNumber evidence="11">2.7.7.6</ecNumber>
    </recommendedName>
    <alternativeName>
        <fullName evidence="11">RNA polymerase subunit beta'</fullName>
    </alternativeName>
    <alternativeName>
        <fullName evidence="11">Transcriptase subunit beta'</fullName>
    </alternativeName>
</protein>
<evidence type="ECO:0000256" key="4">
    <source>
        <dbReference type="ARBA" id="ARBA00022679"/>
    </source>
</evidence>
<feature type="binding site" evidence="11">
    <location>
        <position position="887"/>
    </location>
    <ligand>
        <name>Zn(2+)</name>
        <dbReference type="ChEBI" id="CHEBI:29105"/>
        <label>2</label>
    </ligand>
</feature>
<evidence type="ECO:0000256" key="1">
    <source>
        <dbReference type="ARBA" id="ARBA00007616"/>
    </source>
</evidence>
<evidence type="ECO:0000313" key="15">
    <source>
        <dbReference type="EMBL" id="ASQ30749.1"/>
    </source>
</evidence>
<reference evidence="15 16" key="1">
    <citation type="submission" date="2017-07" db="EMBL/GenBank/DDBJ databases">
        <title>Analysis of two Campylobacter avium genomes and identification of a novel hippuricase gene.</title>
        <authorList>
            <person name="Miller W.G."/>
            <person name="Chapman M.H."/>
            <person name="Yee E."/>
            <person name="Revez J."/>
            <person name="Bono J.L."/>
            <person name="Rossi M."/>
        </authorList>
    </citation>
    <scope>NUCLEOTIDE SEQUENCE [LARGE SCALE GENOMIC DNA]</scope>
    <source>
        <strain evidence="15 16">LMG 24591</strain>
    </source>
</reference>
<evidence type="ECO:0000256" key="7">
    <source>
        <dbReference type="ARBA" id="ARBA00022833"/>
    </source>
</evidence>
<dbReference type="InterPro" id="IPR042102">
    <property type="entry name" value="RNA_pol_Rpb1_3_sf"/>
</dbReference>
<keyword evidence="13" id="KW-0175">Coiled coil</keyword>
<dbReference type="InterPro" id="IPR007080">
    <property type="entry name" value="RNA_pol_Rpb1_1"/>
</dbReference>
<keyword evidence="16" id="KW-1185">Reference proteome</keyword>
<dbReference type="Pfam" id="PF04998">
    <property type="entry name" value="RNA_pol_Rpb1_5"/>
    <property type="match status" value="1"/>
</dbReference>
<dbReference type="GO" id="GO:0000287">
    <property type="term" value="F:magnesium ion binding"/>
    <property type="evidence" value="ECO:0007669"/>
    <property type="project" value="UniProtKB-UniRule"/>
</dbReference>
<dbReference type="CDD" id="cd01609">
    <property type="entry name" value="RNAP_beta'_N"/>
    <property type="match status" value="1"/>
</dbReference>
<dbReference type="OrthoDB" id="9815296at2"/>
<dbReference type="Pfam" id="PF00623">
    <property type="entry name" value="RNA_pol_Rpb1_2"/>
    <property type="match status" value="1"/>
</dbReference>
<evidence type="ECO:0000256" key="6">
    <source>
        <dbReference type="ARBA" id="ARBA00022723"/>
    </source>
</evidence>
<dbReference type="InterPro" id="IPR007083">
    <property type="entry name" value="RNA_pol_Rpb1_4"/>
</dbReference>
<feature type="binding site" evidence="11">
    <location>
        <position position="86"/>
    </location>
    <ligand>
        <name>Zn(2+)</name>
        <dbReference type="ChEBI" id="CHEBI:29105"/>
        <label>1</label>
    </ligand>
</feature>
<dbReference type="SMART" id="SM00663">
    <property type="entry name" value="RPOLA_N"/>
    <property type="match status" value="1"/>
</dbReference>
<dbReference type="Proteomes" id="UP000201169">
    <property type="component" value="Chromosome"/>
</dbReference>
<feature type="binding site" evidence="11">
    <location>
        <position position="89"/>
    </location>
    <ligand>
        <name>Zn(2+)</name>
        <dbReference type="ChEBI" id="CHEBI:29105"/>
        <label>1</label>
    </ligand>
</feature>
<dbReference type="PANTHER" id="PTHR19376">
    <property type="entry name" value="DNA-DIRECTED RNA POLYMERASE"/>
    <property type="match status" value="1"/>
</dbReference>
<dbReference type="EMBL" id="CP022347">
    <property type="protein sequence ID" value="ASQ30749.1"/>
    <property type="molecule type" value="Genomic_DNA"/>
</dbReference>
<evidence type="ECO:0000256" key="2">
    <source>
        <dbReference type="ARBA" id="ARBA00009839"/>
    </source>
</evidence>
<dbReference type="Gene3D" id="1.10.1790.20">
    <property type="match status" value="1"/>
</dbReference>
<dbReference type="Gene3D" id="2.40.40.20">
    <property type="match status" value="1"/>
</dbReference>
<dbReference type="SUPFAM" id="SSF64484">
    <property type="entry name" value="beta and beta-prime subunits of DNA dependent RNA-polymerase"/>
    <property type="match status" value="1"/>
</dbReference>
<gene>
    <name evidence="11 15" type="primary">rpoC</name>
    <name evidence="15" type="ORF">CAV_1116</name>
</gene>
<comment type="catalytic activity">
    <reaction evidence="10 11 12">
        <text>RNA(n) + a ribonucleoside 5'-triphosphate = RNA(n+1) + diphosphate</text>
        <dbReference type="Rhea" id="RHEA:21248"/>
        <dbReference type="Rhea" id="RHEA-COMP:14527"/>
        <dbReference type="Rhea" id="RHEA-COMP:17342"/>
        <dbReference type="ChEBI" id="CHEBI:33019"/>
        <dbReference type="ChEBI" id="CHEBI:61557"/>
        <dbReference type="ChEBI" id="CHEBI:140395"/>
        <dbReference type="EC" id="2.7.7.6"/>
    </reaction>
</comment>
<feature type="binding site" evidence="11">
    <location>
        <position position="487"/>
    </location>
    <ligand>
        <name>Mg(2+)</name>
        <dbReference type="ChEBI" id="CHEBI:18420"/>
    </ligand>
</feature>
<feature type="coiled-coil region" evidence="13">
    <location>
        <begin position="201"/>
        <end position="228"/>
    </location>
</feature>
<dbReference type="GO" id="GO:0000428">
    <property type="term" value="C:DNA-directed RNA polymerase complex"/>
    <property type="evidence" value="ECO:0007669"/>
    <property type="project" value="UniProtKB-KW"/>
</dbReference>
<evidence type="ECO:0000256" key="8">
    <source>
        <dbReference type="ARBA" id="ARBA00022842"/>
    </source>
</evidence>
<sequence>MDKFKTIEIKEDSRPRDFQALQLRLASPEKIKSWSYGEVKKSETINYRTLKPERDGLFCAKIFGPIRDYECLCGKYKKMRFKGVKCEKCGVEVASSKVRRSRMGHIELVTPVAHIWYVNSLPSRIGTLLGIKMKDLERVLYYEAYIVENPADAYYDNENSKKVEFCDVLNEEQYQKLMQRYESNGFKARMGGEVIRDLLANLDLVELLNQLKEEINTTNSEAKKKTIAKRLKVVENFLNSSLNANVSNEEELVPNRPEWMMITNLPVLPPDLRPLVALDGGKFAVSDVNDLYRRVINRNTRLKRLMELDAPEIIIRNEKRMLQEAVDALFDNGRRANAVKGANKRPLKSLSEIIKGKQGRFRQNLLGKRVDFSGRSVIVVGPKLRMDQCGLPKKMALELFKPYLLAKLEEKGYATTVKQAKKLIESKTNEVWECLEEVVKGHPVLLNRAPTLHKLSIQAFHPILVESKAIQLHPLVCAAFNADFDGDQMAVHVPLSQEAIAECKVLMLSSMNILLPASGKSVTVPSQDMVLGIYYLSLEKADAKGSHKICTGIDEVLMALEAKCLDIHAPVQTVVDDRKIFTTAGRLIIKSILPDFVPEYMWNKILKKKDIALLVDYVYKQGGLGITANFLDRLKNLGFEYATKAGISISIADIIVPDNKQKAIQDAKKQVKYIQNSYNQGLITASERYNKIIDIWKATNNVLSKDMMSMIQNDKQGFNSIYMMADSGARGSAAQISQLAAMRGLMAKSDGSIIETPIISNFREGLNVLEYFISTHGARKGLADTALKTANAGYLTRKLIDVAQNVKITIQDCGTHDGIEISEITADGSVVETLEERILGRVLAEDVIDPVTNEILFIENTLIDEEKAKILHDSGIKRVSIRTPITCKAKKGICAKCYGVNLGEGKLVKPGEAVGIISAQSIGEPGTQLTLRTFHSGGTASTDLQDRQIIAQKEGFIRYYNLELYKNSENKNIVANRRNAAVFLVEPKIKAPFAGTLHVENMHEDVVISIKNSKQEQKYIIRKHDLAKPNELTGVSGNLVGKLYMHYSNGAKVEQDESIVEVIKEGWNVPNRIPYASEILVEDGDPVVQTIKAGEKGILKFYMLKGDGLDRLRNIKKGYVVKEKGLFVVIADKNDREAKRHYIPRESVIEFDDSSTIDDVNAVIARAVKNDKVVIAEWDAYNDTTIAEAEGVVSFEDIELGYSADEQIDEATGKSSLVINEYLPAGTRPALIVSSKKGKTYRYLLEPKTVIFVNDGGSVKKADILAKTPKAATKSKDITGGLPRVSELFEARKPKNAAIIAEIDGIIRFDKPLRSKERIVIESEDGNKSEYLIDSSKRIQVRDGEFIHAGEKLTDGVISSHDVLKILGEKALHYYLISEIQQVYRGQGVVISDKHIEVIVSQMLRQVKVVDSGNTKFIVGDFVSKRKFKEENERILAMGGEPAIAEPVLLGVTRAAIGSDSIISAASFQETTKVLTEASIAGKFDFLEDLKENVILGRMIPVGTGLYEKDSISIKKSE</sequence>
<feature type="binding site" evidence="11">
    <location>
        <position position="483"/>
    </location>
    <ligand>
        <name>Mg(2+)</name>
        <dbReference type="ChEBI" id="CHEBI:18420"/>
    </ligand>
</feature>
<dbReference type="InterPro" id="IPR038120">
    <property type="entry name" value="Rpb1_funnel_sf"/>
</dbReference>
<dbReference type="RefSeq" id="WP_094752837.1">
    <property type="nucleotide sequence ID" value="NZ_CP022347.1"/>
</dbReference>
<dbReference type="GO" id="GO:0006351">
    <property type="term" value="P:DNA-templated transcription"/>
    <property type="evidence" value="ECO:0007669"/>
    <property type="project" value="UniProtKB-UniRule"/>
</dbReference>
<dbReference type="NCBIfam" id="TIGR02386">
    <property type="entry name" value="rpoC_TIGR"/>
    <property type="match status" value="1"/>
</dbReference>
<feature type="binding site" evidence="11">
    <location>
        <position position="813"/>
    </location>
    <ligand>
        <name>Zn(2+)</name>
        <dbReference type="ChEBI" id="CHEBI:29105"/>
        <label>2</label>
    </ligand>
</feature>
<dbReference type="InterPro" id="IPR012754">
    <property type="entry name" value="DNA-dir_RpoC_beta_prime_bact"/>
</dbReference>
<feature type="binding site" evidence="11">
    <location>
        <position position="485"/>
    </location>
    <ligand>
        <name>Mg(2+)</name>
        <dbReference type="ChEBI" id="CHEBI:18420"/>
    </ligand>
</feature>
<keyword evidence="8 11" id="KW-0460">Magnesium</keyword>
<dbReference type="EC" id="2.7.7.6" evidence="11"/>
<dbReference type="Gene3D" id="4.10.860.120">
    <property type="entry name" value="RNA polymerase II, clamp domain"/>
    <property type="match status" value="1"/>
</dbReference>
<dbReference type="Gene3D" id="1.10.40.90">
    <property type="match status" value="1"/>
</dbReference>
<comment type="cofactor">
    <cofactor evidence="11">
        <name>Mg(2+)</name>
        <dbReference type="ChEBI" id="CHEBI:18420"/>
    </cofactor>
    <text evidence="11">Binds 1 Mg(2+) ion per subunit.</text>
</comment>
<organism evidence="15 16">
    <name type="scientific">Campylobacter avium LMG 24591</name>
    <dbReference type="NCBI Taxonomy" id="522484"/>
    <lineage>
        <taxon>Bacteria</taxon>
        <taxon>Pseudomonadati</taxon>
        <taxon>Campylobacterota</taxon>
        <taxon>Epsilonproteobacteria</taxon>
        <taxon>Campylobacterales</taxon>
        <taxon>Campylobacteraceae</taxon>
        <taxon>Campylobacter</taxon>
    </lineage>
</organism>
<comment type="function">
    <text evidence="11 12">DNA-dependent RNA polymerase catalyzes the transcription of DNA into RNA using the four ribonucleoside triphosphates as substrates.</text>
</comment>
<proteinExistence type="inferred from homology"/>
<keyword evidence="3 11" id="KW-0240">DNA-directed RNA polymerase</keyword>
<keyword evidence="7 11" id="KW-0862">Zinc</keyword>
<keyword evidence="5 11" id="KW-0548">Nucleotidyltransferase</keyword>
<dbReference type="GO" id="GO:0008270">
    <property type="term" value="F:zinc ion binding"/>
    <property type="evidence" value="ECO:0007669"/>
    <property type="project" value="UniProtKB-UniRule"/>
</dbReference>
<name>A0A222MY13_9BACT</name>
<comment type="similarity">
    <text evidence="11 12">Belongs to the RNA polymerase beta' chain family.</text>
</comment>
<dbReference type="Gene3D" id="1.10.150.390">
    <property type="match status" value="1"/>
</dbReference>
<comment type="similarity">
    <text evidence="1">In the N-terminal section; belongs to the RNA polymerase beta chain family.</text>
</comment>
<evidence type="ECO:0000256" key="3">
    <source>
        <dbReference type="ARBA" id="ARBA00022478"/>
    </source>
</evidence>
<dbReference type="KEGG" id="cavi:CAV_1116"/>
<dbReference type="InterPro" id="IPR044893">
    <property type="entry name" value="RNA_pol_Rpb1_clamp_domain"/>
</dbReference>
<dbReference type="InterPro" id="IPR006592">
    <property type="entry name" value="RNA_pol_N"/>
</dbReference>
<evidence type="ECO:0000256" key="5">
    <source>
        <dbReference type="ARBA" id="ARBA00022695"/>
    </source>
</evidence>
<dbReference type="InterPro" id="IPR045867">
    <property type="entry name" value="DNA-dir_RpoC_beta_prime"/>
</dbReference>
<keyword evidence="6 11" id="KW-0479">Metal-binding</keyword>
<dbReference type="GO" id="GO:0003899">
    <property type="term" value="F:DNA-directed RNA polymerase activity"/>
    <property type="evidence" value="ECO:0007669"/>
    <property type="project" value="UniProtKB-UniRule"/>
</dbReference>
<comment type="subunit">
    <text evidence="11">The RNAP catalytic core consists of 2 alpha, 1 beta, 1 beta' and 1 omega subunit. When a sigma factor is associated with the core the holoenzyme is formed, which can initiate transcription.</text>
</comment>
<evidence type="ECO:0000313" key="16">
    <source>
        <dbReference type="Proteomes" id="UP000201169"/>
    </source>
</evidence>